<proteinExistence type="predicted"/>
<evidence type="ECO:0000313" key="1">
    <source>
        <dbReference type="EMBL" id="AZE46879.1"/>
    </source>
</evidence>
<dbReference type="AlphaFoldDB" id="A0A3G7HTS7"/>
<gene>
    <name evidence="1" type="ORF">C4K04_1187</name>
</gene>
<reference evidence="1 2" key="1">
    <citation type="submission" date="2018-03" db="EMBL/GenBank/DDBJ databases">
        <title>Diversity of phytobeneficial traits revealed by whole-genome analysis of worldwide-isolated phenazine-producing Pseudomonas spp.</title>
        <authorList>
            <person name="Biessy A."/>
            <person name="Novinscak A."/>
            <person name="Blom J."/>
            <person name="Leger G."/>
            <person name="Thomashow L.S."/>
            <person name="Cazorla F.M."/>
            <person name="Josic D."/>
            <person name="Filion M."/>
        </authorList>
    </citation>
    <scope>NUCLEOTIDE SEQUENCE [LARGE SCALE GENOMIC DNA]</scope>
    <source>
        <strain evidence="1 2">B25</strain>
    </source>
</reference>
<accession>A0A3G7HTS7</accession>
<protein>
    <submittedName>
        <fullName evidence="1">Uncharacterized protein</fullName>
    </submittedName>
</protein>
<sequence length="40" mass="4355">MEKTEQLLGAASVPDSPKIGKKAANKIELRVFLPVIYSPD</sequence>
<organism evidence="1 2">
    <name type="scientific">Pseudomonas chlororaphis</name>
    <dbReference type="NCBI Taxonomy" id="587753"/>
    <lineage>
        <taxon>Bacteria</taxon>
        <taxon>Pseudomonadati</taxon>
        <taxon>Pseudomonadota</taxon>
        <taxon>Gammaproteobacteria</taxon>
        <taxon>Pseudomonadales</taxon>
        <taxon>Pseudomonadaceae</taxon>
        <taxon>Pseudomonas</taxon>
    </lineage>
</organism>
<dbReference type="EMBL" id="CP027753">
    <property type="protein sequence ID" value="AZE46879.1"/>
    <property type="molecule type" value="Genomic_DNA"/>
</dbReference>
<name>A0A3G7HTS7_9PSED</name>
<evidence type="ECO:0000313" key="2">
    <source>
        <dbReference type="Proteomes" id="UP000268048"/>
    </source>
</evidence>
<dbReference type="Proteomes" id="UP000268048">
    <property type="component" value="Chromosome"/>
</dbReference>